<dbReference type="InterPro" id="IPR035447">
    <property type="entry name" value="DNA_topo_I_N_sf"/>
</dbReference>
<keyword evidence="5" id="KW-0238">DNA-binding</keyword>
<evidence type="ECO:0000256" key="4">
    <source>
        <dbReference type="ARBA" id="ARBA00023029"/>
    </source>
</evidence>
<dbReference type="GO" id="GO:0003677">
    <property type="term" value="F:DNA binding"/>
    <property type="evidence" value="ECO:0007669"/>
    <property type="project" value="UniProtKB-KW"/>
</dbReference>
<evidence type="ECO:0000313" key="10">
    <source>
        <dbReference type="Proteomes" id="UP000295444"/>
    </source>
</evidence>
<protein>
    <recommendedName>
        <fullName evidence="3">DNA topoisomerase</fullName>
        <ecNumber evidence="3">5.6.2.1</ecNumber>
    </recommendedName>
</protein>
<keyword evidence="6 9" id="KW-0413">Isomerase</keyword>
<name>A0A4R6SIM0_LABRH</name>
<dbReference type="Gene3D" id="1.10.132.120">
    <property type="match status" value="1"/>
</dbReference>
<evidence type="ECO:0000259" key="8">
    <source>
        <dbReference type="Pfam" id="PF21338"/>
    </source>
</evidence>
<evidence type="ECO:0000256" key="1">
    <source>
        <dbReference type="ARBA" id="ARBA00000213"/>
    </source>
</evidence>
<organism evidence="9 10">
    <name type="scientific">Labedaea rhizosphaerae</name>
    <dbReference type="NCBI Taxonomy" id="598644"/>
    <lineage>
        <taxon>Bacteria</taxon>
        <taxon>Bacillati</taxon>
        <taxon>Actinomycetota</taxon>
        <taxon>Actinomycetes</taxon>
        <taxon>Pseudonocardiales</taxon>
        <taxon>Pseudonocardiaceae</taxon>
        <taxon>Labedaea</taxon>
    </lineage>
</organism>
<comment type="similarity">
    <text evidence="2">Belongs to the type IB topoisomerase family.</text>
</comment>
<evidence type="ECO:0000256" key="2">
    <source>
        <dbReference type="ARBA" id="ARBA00006645"/>
    </source>
</evidence>
<dbReference type="AlphaFoldDB" id="A0A4R6SIM0"/>
<evidence type="ECO:0000256" key="3">
    <source>
        <dbReference type="ARBA" id="ARBA00012891"/>
    </source>
</evidence>
<dbReference type="InterPro" id="IPR014711">
    <property type="entry name" value="TopoI_cat_a-hlx-sub_euk"/>
</dbReference>
<dbReference type="SUPFAM" id="SSF55869">
    <property type="entry name" value="DNA topoisomerase I domain"/>
    <property type="match status" value="1"/>
</dbReference>
<comment type="catalytic activity">
    <reaction evidence="1">
        <text>ATP-independent breakage of single-stranded DNA, followed by passage and rejoining.</text>
        <dbReference type="EC" id="5.6.2.1"/>
    </reaction>
</comment>
<keyword evidence="4" id="KW-0799">Topoisomerase</keyword>
<dbReference type="PRINTS" id="PR00416">
    <property type="entry name" value="EUTPISMRASEI"/>
</dbReference>
<evidence type="ECO:0000259" key="7">
    <source>
        <dbReference type="Pfam" id="PF01028"/>
    </source>
</evidence>
<dbReference type="InterPro" id="IPR011010">
    <property type="entry name" value="DNA_brk_join_enz"/>
</dbReference>
<feature type="domain" description="DNA topoisomerase I catalytic core eukaryotic-type" evidence="7">
    <location>
        <begin position="80"/>
        <end position="297"/>
    </location>
</feature>
<dbReference type="Pfam" id="PF21338">
    <property type="entry name" value="Top1B_N_bact"/>
    <property type="match status" value="1"/>
</dbReference>
<reference evidence="9 10" key="1">
    <citation type="submission" date="2019-03" db="EMBL/GenBank/DDBJ databases">
        <title>Genomic Encyclopedia of Type Strains, Phase IV (KMG-IV): sequencing the most valuable type-strain genomes for metagenomic binning, comparative biology and taxonomic classification.</title>
        <authorList>
            <person name="Goeker M."/>
        </authorList>
    </citation>
    <scope>NUCLEOTIDE SEQUENCE [LARGE SCALE GENOMIC DNA]</scope>
    <source>
        <strain evidence="9 10">DSM 45361</strain>
    </source>
</reference>
<sequence length="332" mass="38004">MRLTRSDPDTPGLQRRRHGKGFRFLTADGGPLDPETRARCEKLVIPPAWREVWICPDERGHIQAVGIDDAGRRQYIYHEQWRAARDEEKHARVVALARKLPKVREKILEDLRGRGLTERRVLAGTLWMLDRGVFRTGGDEYAEQNGSYGLTTLLPEHVRVDGDRLHFDYPAKSGVRQEFELTDRELAKLVRALLKAEPGTGRLLAYREGKQWQEVRATTVNARFKELVGDRYTVKDLRTWHATVFTASFLARRERPTSPTKARQVVSRAMRAVADELGNTPAVARRSYVDPRVIDRFEEGETIEAALRRAKRADGPRATAIVERAVIRLLTR</sequence>
<proteinExistence type="inferred from homology"/>
<dbReference type="EMBL" id="SNXZ01000002">
    <property type="protein sequence ID" value="TDQ00739.1"/>
    <property type="molecule type" value="Genomic_DNA"/>
</dbReference>
<dbReference type="Gene3D" id="3.30.66.10">
    <property type="entry name" value="DNA topoisomerase I domain"/>
    <property type="match status" value="1"/>
</dbReference>
<dbReference type="InterPro" id="IPR001631">
    <property type="entry name" value="TopoI"/>
</dbReference>
<keyword evidence="10" id="KW-1185">Reference proteome</keyword>
<dbReference type="EC" id="5.6.2.1" evidence="3"/>
<comment type="caution">
    <text evidence="9">The sequence shown here is derived from an EMBL/GenBank/DDBJ whole genome shotgun (WGS) entry which is preliminary data.</text>
</comment>
<evidence type="ECO:0000256" key="6">
    <source>
        <dbReference type="ARBA" id="ARBA00023235"/>
    </source>
</evidence>
<dbReference type="SUPFAM" id="SSF56349">
    <property type="entry name" value="DNA breaking-rejoining enzymes"/>
    <property type="match status" value="1"/>
</dbReference>
<evidence type="ECO:0000256" key="5">
    <source>
        <dbReference type="ARBA" id="ARBA00023125"/>
    </source>
</evidence>
<dbReference type="OrthoDB" id="9778962at2"/>
<dbReference type="Proteomes" id="UP000295444">
    <property type="component" value="Unassembled WGS sequence"/>
</dbReference>
<dbReference type="GO" id="GO:0006265">
    <property type="term" value="P:DNA topological change"/>
    <property type="evidence" value="ECO:0007669"/>
    <property type="project" value="InterPro"/>
</dbReference>
<gene>
    <name evidence="9" type="ORF">EV186_102605</name>
</gene>
<dbReference type="Pfam" id="PF01028">
    <property type="entry name" value="Topoisom_I"/>
    <property type="match status" value="1"/>
</dbReference>
<dbReference type="PROSITE" id="PS52038">
    <property type="entry name" value="TOPO_IB_2"/>
    <property type="match status" value="1"/>
</dbReference>
<feature type="domain" description="DNA topoisomerase IB N-terminal" evidence="8">
    <location>
        <begin position="21"/>
        <end position="68"/>
    </location>
</feature>
<evidence type="ECO:0000313" key="9">
    <source>
        <dbReference type="EMBL" id="TDQ00739.1"/>
    </source>
</evidence>
<dbReference type="RefSeq" id="WP_133849409.1">
    <property type="nucleotide sequence ID" value="NZ_SNXZ01000002.1"/>
</dbReference>
<dbReference type="Gene3D" id="3.90.15.10">
    <property type="entry name" value="Topoisomerase I, Chain A, domain 3"/>
    <property type="match status" value="1"/>
</dbReference>
<dbReference type="InterPro" id="IPR013500">
    <property type="entry name" value="TopoI_cat_euk"/>
</dbReference>
<accession>A0A4R6SIM0</accession>
<dbReference type="InterPro" id="IPR049331">
    <property type="entry name" value="Top1B_N_bact"/>
</dbReference>
<dbReference type="GO" id="GO:0003917">
    <property type="term" value="F:DNA topoisomerase type I (single strand cut, ATP-independent) activity"/>
    <property type="evidence" value="ECO:0007669"/>
    <property type="project" value="UniProtKB-EC"/>
</dbReference>